<accession>A0ACA9QRQ7</accession>
<protein>
    <submittedName>
        <fullName evidence="1">20669_t:CDS:1</fullName>
    </submittedName>
</protein>
<dbReference type="EMBL" id="CAJVQC010035627">
    <property type="protein sequence ID" value="CAG8759510.1"/>
    <property type="molecule type" value="Genomic_DNA"/>
</dbReference>
<evidence type="ECO:0000313" key="2">
    <source>
        <dbReference type="Proteomes" id="UP000789920"/>
    </source>
</evidence>
<keyword evidence="2" id="KW-1185">Reference proteome</keyword>
<dbReference type="Proteomes" id="UP000789920">
    <property type="component" value="Unassembled WGS sequence"/>
</dbReference>
<feature type="non-terminal residue" evidence="1">
    <location>
        <position position="1"/>
    </location>
</feature>
<organism evidence="1 2">
    <name type="scientific">Racocetra persica</name>
    <dbReference type="NCBI Taxonomy" id="160502"/>
    <lineage>
        <taxon>Eukaryota</taxon>
        <taxon>Fungi</taxon>
        <taxon>Fungi incertae sedis</taxon>
        <taxon>Mucoromycota</taxon>
        <taxon>Glomeromycotina</taxon>
        <taxon>Glomeromycetes</taxon>
        <taxon>Diversisporales</taxon>
        <taxon>Gigasporaceae</taxon>
        <taxon>Racocetra</taxon>
    </lineage>
</organism>
<name>A0ACA9QRQ7_9GLOM</name>
<comment type="caution">
    <text evidence="1">The sequence shown here is derived from an EMBL/GenBank/DDBJ whole genome shotgun (WGS) entry which is preliminary data.</text>
</comment>
<reference evidence="1" key="1">
    <citation type="submission" date="2021-06" db="EMBL/GenBank/DDBJ databases">
        <authorList>
            <person name="Kallberg Y."/>
            <person name="Tangrot J."/>
            <person name="Rosling A."/>
        </authorList>
    </citation>
    <scope>NUCLEOTIDE SEQUENCE</scope>
    <source>
        <strain evidence="1">MA461A</strain>
    </source>
</reference>
<proteinExistence type="predicted"/>
<gene>
    <name evidence="1" type="ORF">RPERSI_LOCUS15074</name>
</gene>
<sequence>YEVKGEEILVAKVGQRKPGEIDDVYGGYHPHPTTTRPTITQRPQARDFSRKAKVNNYHRLLSNGWNNNNNLVTRTQKIKNLVELEKFSQFLIPLLKPNVFLILQGELGVGKTTLTQLIAKNLGIREKRAAETKKIQLQNKITKEITYDQLKIESKQKDIKGKIDIFQRLTKLEEEIKNKENKTASDQKKLESLEMIKKEFKQSFEAEENPKLVEGVDYCVEDKGNGFKKYIILSEKLKADFRRFNHGQDFGDITEQKFEVLPENSEEMARKIREGNEKHRQKFIAENNPPKLRYAFLTPEDETLSFIQKNRQACSDTFPDENFAWDNEFMSKIEKPGTSEHKALQALKNAGISLDKLFEKVEKGRKIREKKEREKPHQDKAKILANIED</sequence>
<evidence type="ECO:0000313" key="1">
    <source>
        <dbReference type="EMBL" id="CAG8759510.1"/>
    </source>
</evidence>